<organism evidence="1 2">
    <name type="scientific">Natrinema hispanicum</name>
    <dbReference type="NCBI Taxonomy" id="392421"/>
    <lineage>
        <taxon>Archaea</taxon>
        <taxon>Methanobacteriati</taxon>
        <taxon>Methanobacteriota</taxon>
        <taxon>Stenosarchaea group</taxon>
        <taxon>Halobacteria</taxon>
        <taxon>Halobacteriales</taxon>
        <taxon>Natrialbaceae</taxon>
        <taxon>Natrinema</taxon>
    </lineage>
</organism>
<dbReference type="AlphaFoldDB" id="A0A482YE49"/>
<dbReference type="EMBL" id="SHMP01000003">
    <property type="protein sequence ID" value="RZV12105.1"/>
    <property type="molecule type" value="Genomic_DNA"/>
</dbReference>
<name>A0A482YE49_9EURY</name>
<protein>
    <submittedName>
        <fullName evidence="1">Uncharacterized protein</fullName>
    </submittedName>
</protein>
<reference evidence="1 2" key="1">
    <citation type="submission" date="2019-02" db="EMBL/GenBank/DDBJ databases">
        <title>Genomic Encyclopedia of Archaeal and Bacterial Type Strains, Phase II (KMG-II): from individual species to whole genera.</title>
        <authorList>
            <person name="Goeker M."/>
        </authorList>
    </citation>
    <scope>NUCLEOTIDE SEQUENCE [LARGE SCALE GENOMIC DNA]</scope>
    <source>
        <strain evidence="1 2">DSM 18328</strain>
    </source>
</reference>
<accession>A0A482YE49</accession>
<dbReference type="Proteomes" id="UP000291097">
    <property type="component" value="Unassembled WGS sequence"/>
</dbReference>
<sequence length="194" mass="20427">MTLRIGVTAVWHRPQKLKISDGLHEKSVLMNASQPPTTTTGLDANSRKVAVSMVANLKLPPLGIPPRSRGGGCQVLLSQITNTYNSPVLVVILSDRSQYEVGRGFAAVPPVTAAAARPIFTSFCPAVSADGTGRRGSRAGSVQHRQDVVQFERNCTFPVAFDMAVRSGAVDDGWAVAHVGLFAADGGPLVVPKA</sequence>
<comment type="caution">
    <text evidence="1">The sequence shown here is derived from an EMBL/GenBank/DDBJ whole genome shotgun (WGS) entry which is preliminary data.</text>
</comment>
<evidence type="ECO:0000313" key="1">
    <source>
        <dbReference type="EMBL" id="RZV12105.1"/>
    </source>
</evidence>
<evidence type="ECO:0000313" key="2">
    <source>
        <dbReference type="Proteomes" id="UP000291097"/>
    </source>
</evidence>
<proteinExistence type="predicted"/>
<gene>
    <name evidence="1" type="ORF">BDK88_0995</name>
</gene>